<protein>
    <submittedName>
        <fullName evidence="2">Uncharacterized protein</fullName>
    </submittedName>
</protein>
<keyword evidence="1" id="KW-0472">Membrane</keyword>
<keyword evidence="1" id="KW-0812">Transmembrane</keyword>
<reference evidence="3" key="1">
    <citation type="submission" date="2019-04" db="EMBL/GenBank/DDBJ databases">
        <title>Genome sequence of Pseudomonas putida 1290, an auxin catabolizing strain.</title>
        <authorList>
            <person name="Laird T.S."/>
            <person name="Leveau J.H.J."/>
        </authorList>
    </citation>
    <scope>NUCLEOTIDE SEQUENCE [LARGE SCALE GENOMIC DNA]</scope>
    <source>
        <strain evidence="3">1290</strain>
    </source>
</reference>
<dbReference type="Proteomes" id="UP000298551">
    <property type="component" value="Chromosome"/>
</dbReference>
<sequence>MGFLGYFDGGDSAGAMSPVPAALREQVGQLAEAAFVSGFGQVLLVAGLAGLLAAVVVGVYLRRPLPA</sequence>
<dbReference type="AlphaFoldDB" id="A0A4D6X6X9"/>
<gene>
    <name evidence="2" type="ORF">E6B08_10510</name>
</gene>
<accession>A0A4D6X6X9</accession>
<proteinExistence type="predicted"/>
<keyword evidence="1" id="KW-1133">Transmembrane helix</keyword>
<organism evidence="2 3">
    <name type="scientific">Pseudomonas putida</name>
    <name type="common">Arthrobacter siderocapsulatus</name>
    <dbReference type="NCBI Taxonomy" id="303"/>
    <lineage>
        <taxon>Bacteria</taxon>
        <taxon>Pseudomonadati</taxon>
        <taxon>Pseudomonadota</taxon>
        <taxon>Gammaproteobacteria</taxon>
        <taxon>Pseudomonadales</taxon>
        <taxon>Pseudomonadaceae</taxon>
        <taxon>Pseudomonas</taxon>
    </lineage>
</organism>
<dbReference type="EMBL" id="CP039371">
    <property type="protein sequence ID" value="QCI11773.1"/>
    <property type="molecule type" value="Genomic_DNA"/>
</dbReference>
<feature type="transmembrane region" description="Helical" evidence="1">
    <location>
        <begin position="39"/>
        <end position="61"/>
    </location>
</feature>
<evidence type="ECO:0000313" key="3">
    <source>
        <dbReference type="Proteomes" id="UP000298551"/>
    </source>
</evidence>
<dbReference type="RefSeq" id="WP_136913937.1">
    <property type="nucleotide sequence ID" value="NZ_CP039371.1"/>
</dbReference>
<evidence type="ECO:0000313" key="2">
    <source>
        <dbReference type="EMBL" id="QCI11773.1"/>
    </source>
</evidence>
<evidence type="ECO:0000256" key="1">
    <source>
        <dbReference type="SAM" id="Phobius"/>
    </source>
</evidence>
<name>A0A4D6X6X9_PSEPU</name>